<keyword evidence="8" id="KW-0238">DNA-binding</keyword>
<dbReference type="PROSITE" id="PS50157">
    <property type="entry name" value="ZINC_FINGER_C2H2_2"/>
    <property type="match status" value="2"/>
</dbReference>
<dbReference type="PANTHER" id="PTHR14196:SF12">
    <property type="entry name" value="ZINC FINGER PROTEIN 208-LIKE"/>
    <property type="match status" value="1"/>
</dbReference>
<feature type="coiled-coil region" evidence="13">
    <location>
        <begin position="565"/>
        <end position="609"/>
    </location>
</feature>
<keyword evidence="7" id="KW-0862">Zinc</keyword>
<evidence type="ECO:0000256" key="10">
    <source>
        <dbReference type="ARBA" id="ARBA00023843"/>
    </source>
</evidence>
<dbReference type="EMBL" id="OD566134">
    <property type="protein sequence ID" value="CAD7443420.1"/>
    <property type="molecule type" value="Genomic_DNA"/>
</dbReference>
<dbReference type="InterPro" id="IPR013087">
    <property type="entry name" value="Znf_C2H2_type"/>
</dbReference>
<reference evidence="15" key="1">
    <citation type="submission" date="2020-11" db="EMBL/GenBank/DDBJ databases">
        <authorList>
            <person name="Tran Van P."/>
        </authorList>
    </citation>
    <scope>NUCLEOTIDE SEQUENCE</scope>
</reference>
<name>A0A7R9I0Z6_9NEOP</name>
<keyword evidence="5" id="KW-0677">Repeat</keyword>
<keyword evidence="4" id="KW-0479">Metal-binding</keyword>
<keyword evidence="3" id="KW-0302">Gap protein</keyword>
<dbReference type="FunFam" id="3.30.160.60:FF:000176">
    <property type="entry name" value="zinc finger protein 70"/>
    <property type="match status" value="1"/>
</dbReference>
<keyword evidence="13" id="KW-0175">Coiled coil</keyword>
<keyword evidence="6 12" id="KW-0863">Zinc-finger</keyword>
<sequence length="788" mass="89518">MSSESDTDIKNYGDSPLTEPMDLVCLKREVDLNHDQELDVDPRSKLIVQLERVNIVRGRPASSEDRPRTVKWVFQSLFSGGGSEQPSATRAFPPPNIVRCLFIAPEGFTREISVSETGLSDGSDSRASSRTKDWLLARQMKAWVCRVCNKQFTMRGDLRAHERIHTGEKPYRCTHCDKRFNRSNNLKTHLRTHTGERPFSCLECGRAFSQREHLLFQTGAATFPFKYLQICPHEAELTSFQTHFFTEKLKKLGNEPGTSGSVAVNSGHYTTENNNSLIYLNSIIVYHKNVYDATAIAMLFSDCDRASCGHVRVSCLNDYMSRKIDDDPTWQAHNREMLQKLVQLLDPNQLDVEVTREQFVGALKTILKMSDTDESQRAGSLILQLWWNRPAGAQFQDRRGPIPDSSVFKNFETKMLVLTLCSEEDDPEEKIQELHLKVRNLEITVANLTMQVELGEECNTALHADNDRLQAALHSSAQMKVGRVKELEAEKIKMKELLNQKDVDMTLCVTELLELRNSSRTLQHDMYKLENERAILLSELELGRVAVREHEATINLLKEQSKLSINKLHDKTVEAERHLARVEELLGTEQDLNNTILHLKEQNEDLSKRLAAQHNSFLSSFSHSSGGEQQQSLECPLVSTLASYTLLQSVSFIVIYVQKTQVWKLYTWREEELWANLTQCIWSVVLSHASQRASKQGGTGVRMLKPVVVVVLQWYSVIDKEDIAATPQLVSVLQEELRSCHQSAGAPQRQLSLKEELTALAPEVVMISREIQCEMLQAANAQQEMCVP</sequence>
<dbReference type="GO" id="GO:0008270">
    <property type="term" value="F:zinc ion binding"/>
    <property type="evidence" value="ECO:0007669"/>
    <property type="project" value="UniProtKB-KW"/>
</dbReference>
<keyword evidence="3" id="KW-0217">Developmental protein</keyword>
<evidence type="ECO:0000256" key="8">
    <source>
        <dbReference type="ARBA" id="ARBA00023125"/>
    </source>
</evidence>
<evidence type="ECO:0000256" key="3">
    <source>
        <dbReference type="ARBA" id="ARBA00022492"/>
    </source>
</evidence>
<dbReference type="AlphaFoldDB" id="A0A7R9I0Z6"/>
<dbReference type="SMART" id="SM00355">
    <property type="entry name" value="ZnF_C2H2"/>
    <property type="match status" value="2"/>
</dbReference>
<dbReference type="InterPro" id="IPR050717">
    <property type="entry name" value="C2H2-ZF_Transcription_Reg"/>
</dbReference>
<dbReference type="GO" id="GO:0000977">
    <property type="term" value="F:RNA polymerase II transcription regulatory region sequence-specific DNA binding"/>
    <property type="evidence" value="ECO:0007669"/>
    <property type="project" value="TreeGrafter"/>
</dbReference>
<dbReference type="PANTHER" id="PTHR14196">
    <property type="entry name" value="ODD-SKIPPED - RELATED"/>
    <property type="match status" value="1"/>
</dbReference>
<keyword evidence="9" id="KW-0539">Nucleus</keyword>
<proteinExistence type="inferred from homology"/>
<evidence type="ECO:0000256" key="7">
    <source>
        <dbReference type="ARBA" id="ARBA00022833"/>
    </source>
</evidence>
<feature type="domain" description="C2H2-type" evidence="14">
    <location>
        <begin position="171"/>
        <end position="198"/>
    </location>
</feature>
<evidence type="ECO:0000259" key="14">
    <source>
        <dbReference type="PROSITE" id="PS50157"/>
    </source>
</evidence>
<evidence type="ECO:0000256" key="13">
    <source>
        <dbReference type="SAM" id="Coils"/>
    </source>
</evidence>
<accession>A0A7R9I0Z6</accession>
<dbReference type="InterPro" id="IPR036236">
    <property type="entry name" value="Znf_C2H2_sf"/>
</dbReference>
<dbReference type="PROSITE" id="PS00028">
    <property type="entry name" value="ZINC_FINGER_C2H2_1"/>
    <property type="match status" value="2"/>
</dbReference>
<evidence type="ECO:0000256" key="4">
    <source>
        <dbReference type="ARBA" id="ARBA00022723"/>
    </source>
</evidence>
<evidence type="ECO:0000256" key="6">
    <source>
        <dbReference type="ARBA" id="ARBA00022771"/>
    </source>
</evidence>
<dbReference type="Pfam" id="PF00096">
    <property type="entry name" value="zf-C2H2"/>
    <property type="match status" value="1"/>
</dbReference>
<comment type="function">
    <text evidence="11">Krueppel is a gap class segmentation protein.</text>
</comment>
<dbReference type="GO" id="GO:0005634">
    <property type="term" value="C:nucleus"/>
    <property type="evidence" value="ECO:0007669"/>
    <property type="project" value="UniProtKB-SubCell"/>
</dbReference>
<comment type="subcellular location">
    <subcellularLocation>
        <location evidence="1">Nucleus</location>
    </subcellularLocation>
</comment>
<evidence type="ECO:0000256" key="9">
    <source>
        <dbReference type="ARBA" id="ARBA00023242"/>
    </source>
</evidence>
<gene>
    <name evidence="15" type="ORF">TBIB3V08_LOCUS5828</name>
</gene>
<evidence type="ECO:0000313" key="15">
    <source>
        <dbReference type="EMBL" id="CAD7443420.1"/>
    </source>
</evidence>
<dbReference type="Gene3D" id="3.30.160.60">
    <property type="entry name" value="Classic Zinc Finger"/>
    <property type="match status" value="3"/>
</dbReference>
<dbReference type="GO" id="GO:0035282">
    <property type="term" value="P:segmentation"/>
    <property type="evidence" value="ECO:0007669"/>
    <property type="project" value="UniProtKB-KW"/>
</dbReference>
<dbReference type="FunFam" id="3.30.160.60:FF:001954">
    <property type="entry name" value="Zinc finger protein 787"/>
    <property type="match status" value="1"/>
</dbReference>
<evidence type="ECO:0000256" key="2">
    <source>
        <dbReference type="ARBA" id="ARBA00006991"/>
    </source>
</evidence>
<dbReference type="FunFam" id="3.30.160.60:FF:001498">
    <property type="entry name" value="Zinc finger protein 404"/>
    <property type="match status" value="1"/>
</dbReference>
<evidence type="ECO:0000256" key="5">
    <source>
        <dbReference type="ARBA" id="ARBA00022737"/>
    </source>
</evidence>
<protein>
    <recommendedName>
        <fullName evidence="10">Protein krueppel</fullName>
    </recommendedName>
</protein>
<organism evidence="15">
    <name type="scientific">Timema bartmani</name>
    <dbReference type="NCBI Taxonomy" id="61472"/>
    <lineage>
        <taxon>Eukaryota</taxon>
        <taxon>Metazoa</taxon>
        <taxon>Ecdysozoa</taxon>
        <taxon>Arthropoda</taxon>
        <taxon>Hexapoda</taxon>
        <taxon>Insecta</taxon>
        <taxon>Pterygota</taxon>
        <taxon>Neoptera</taxon>
        <taxon>Polyneoptera</taxon>
        <taxon>Phasmatodea</taxon>
        <taxon>Timematodea</taxon>
        <taxon>Timematoidea</taxon>
        <taxon>Timematidae</taxon>
        <taxon>Timema</taxon>
    </lineage>
</organism>
<evidence type="ECO:0000256" key="1">
    <source>
        <dbReference type="ARBA" id="ARBA00004123"/>
    </source>
</evidence>
<comment type="similarity">
    <text evidence="2">Belongs to the krueppel C2H2-type zinc-finger protein family.</text>
</comment>
<dbReference type="Pfam" id="PF12874">
    <property type="entry name" value="zf-met"/>
    <property type="match status" value="1"/>
</dbReference>
<evidence type="ECO:0000256" key="12">
    <source>
        <dbReference type="PROSITE-ProRule" id="PRU00042"/>
    </source>
</evidence>
<dbReference type="GO" id="GO:0000981">
    <property type="term" value="F:DNA-binding transcription factor activity, RNA polymerase II-specific"/>
    <property type="evidence" value="ECO:0007669"/>
    <property type="project" value="TreeGrafter"/>
</dbReference>
<evidence type="ECO:0000256" key="11">
    <source>
        <dbReference type="ARBA" id="ARBA00053345"/>
    </source>
</evidence>
<dbReference type="SUPFAM" id="SSF57667">
    <property type="entry name" value="beta-beta-alpha zinc fingers"/>
    <property type="match status" value="2"/>
</dbReference>
<feature type="domain" description="C2H2-type" evidence="14">
    <location>
        <begin position="143"/>
        <end position="170"/>
    </location>
</feature>